<accession>A0A176RXC2</accession>
<proteinExistence type="predicted"/>
<dbReference type="Proteomes" id="UP000076962">
    <property type="component" value="Unassembled WGS sequence"/>
</dbReference>
<evidence type="ECO:0000313" key="2">
    <source>
        <dbReference type="Proteomes" id="UP000076962"/>
    </source>
</evidence>
<dbReference type="InterPro" id="IPR053159">
    <property type="entry name" value="Hybrid_Histidine_Kinase"/>
</dbReference>
<protein>
    <submittedName>
        <fullName evidence="1">Serine/threonine kinase with two-component sensor domain protein</fullName>
    </submittedName>
</protein>
<dbReference type="AlphaFoldDB" id="A0A176RXC2"/>
<dbReference type="PANTHER" id="PTHR43642">
    <property type="entry name" value="HYBRID SIGNAL TRANSDUCTION HISTIDINE KINASE G"/>
    <property type="match status" value="1"/>
</dbReference>
<dbReference type="EMBL" id="LUTY01002408">
    <property type="protein sequence ID" value="OAD20395.1"/>
    <property type="molecule type" value="Genomic_DNA"/>
</dbReference>
<keyword evidence="1" id="KW-0808">Transferase</keyword>
<sequence length="172" mass="18792">AFIANPQLLSLLTYKGASLSLRHGNGPWSPFFFSVIGLLLCGAIDTSPSDESAEAVKTAQQLQKVALNLLDNPNNTRCKSKTLEAITSGILHWNEPLKKSLDMSLKTYEAGLETGDLASAALGIYHFANFGLDLGMNLDDFQQRVSTYNQRAKTIGHEFIYSAISIRLQTAQ</sequence>
<dbReference type="PANTHER" id="PTHR43642:SF1">
    <property type="entry name" value="HYBRID SIGNAL TRANSDUCTION HISTIDINE KINASE G"/>
    <property type="match status" value="1"/>
</dbReference>
<organism evidence="1 2">
    <name type="scientific">Candidatus Thiomargarita nelsonii</name>
    <dbReference type="NCBI Taxonomy" id="1003181"/>
    <lineage>
        <taxon>Bacteria</taxon>
        <taxon>Pseudomonadati</taxon>
        <taxon>Pseudomonadota</taxon>
        <taxon>Gammaproteobacteria</taxon>
        <taxon>Thiotrichales</taxon>
        <taxon>Thiotrichaceae</taxon>
        <taxon>Thiomargarita</taxon>
    </lineage>
</organism>
<gene>
    <name evidence="1" type="ORF">THIOM_003907</name>
</gene>
<dbReference type="GO" id="GO:0016301">
    <property type="term" value="F:kinase activity"/>
    <property type="evidence" value="ECO:0007669"/>
    <property type="project" value="UniProtKB-KW"/>
</dbReference>
<reference evidence="1 2" key="1">
    <citation type="submission" date="2016-05" db="EMBL/GenBank/DDBJ databases">
        <title>Single-cell genome of chain-forming Candidatus Thiomargarita nelsonii and comparison to other large sulfur-oxidizing bacteria.</title>
        <authorList>
            <person name="Winkel M."/>
            <person name="Salman V."/>
            <person name="Woyke T."/>
            <person name="Schulz-Vogt H."/>
            <person name="Richter M."/>
            <person name="Flood B."/>
            <person name="Bailey J."/>
            <person name="Amann R."/>
            <person name="Mussmann M."/>
        </authorList>
    </citation>
    <scope>NUCLEOTIDE SEQUENCE [LARGE SCALE GENOMIC DNA]</scope>
    <source>
        <strain evidence="1 2">THI036</strain>
    </source>
</reference>
<evidence type="ECO:0000313" key="1">
    <source>
        <dbReference type="EMBL" id="OAD20395.1"/>
    </source>
</evidence>
<keyword evidence="1" id="KW-0418">Kinase</keyword>
<comment type="caution">
    <text evidence="1">The sequence shown here is derived from an EMBL/GenBank/DDBJ whole genome shotgun (WGS) entry which is preliminary data.</text>
</comment>
<feature type="non-terminal residue" evidence="1">
    <location>
        <position position="172"/>
    </location>
</feature>
<feature type="non-terminal residue" evidence="1">
    <location>
        <position position="1"/>
    </location>
</feature>
<keyword evidence="2" id="KW-1185">Reference proteome</keyword>
<name>A0A176RXC2_9GAMM</name>